<dbReference type="Pfam" id="PF03787">
    <property type="entry name" value="RAMPs"/>
    <property type="match status" value="1"/>
</dbReference>
<feature type="coiled-coil region" evidence="2">
    <location>
        <begin position="263"/>
        <end position="291"/>
    </location>
</feature>
<dbReference type="OrthoDB" id="9806750at2"/>
<gene>
    <name evidence="4" type="ORF">SULYE_0287</name>
</gene>
<keyword evidence="1" id="KW-0051">Antiviral defense</keyword>
<dbReference type="AlphaFoldDB" id="C4FIA3"/>
<accession>C4FIA3</accession>
<keyword evidence="5" id="KW-1185">Reference proteome</keyword>
<dbReference type="Proteomes" id="UP000005540">
    <property type="component" value="Unassembled WGS sequence"/>
</dbReference>
<name>C4FIA3_9AQUI</name>
<dbReference type="EMBL" id="ABZS01000017">
    <property type="protein sequence ID" value="EEP61197.1"/>
    <property type="molecule type" value="Genomic_DNA"/>
</dbReference>
<keyword evidence="2" id="KW-0175">Coiled coil</keyword>
<evidence type="ECO:0000259" key="3">
    <source>
        <dbReference type="Pfam" id="PF03787"/>
    </source>
</evidence>
<evidence type="ECO:0000313" key="4">
    <source>
        <dbReference type="EMBL" id="EEP61197.1"/>
    </source>
</evidence>
<reference evidence="4 5" key="1">
    <citation type="submission" date="2009-04" db="EMBL/GenBank/DDBJ databases">
        <authorList>
            <person name="Reysenbach A.-L."/>
            <person name="Heidelberg J.F."/>
            <person name="Nelson W.C."/>
        </authorList>
    </citation>
    <scope>NUCLEOTIDE SEQUENCE [LARGE SCALE GENOMIC DNA]</scope>
    <source>
        <strain evidence="4 5">SS-5</strain>
    </source>
</reference>
<proteinExistence type="predicted"/>
<dbReference type="GO" id="GO:0051607">
    <property type="term" value="P:defense response to virus"/>
    <property type="evidence" value="ECO:0007669"/>
    <property type="project" value="UniProtKB-KW"/>
</dbReference>
<dbReference type="RefSeq" id="WP_007545731.1">
    <property type="nucleotide sequence ID" value="NZ_ABZS01000017.1"/>
</dbReference>
<comment type="caution">
    <text evidence="4">The sequence shown here is derived from an EMBL/GenBank/DDBJ whole genome shotgun (WGS) entry which is preliminary data.</text>
</comment>
<evidence type="ECO:0000313" key="5">
    <source>
        <dbReference type="Proteomes" id="UP000005540"/>
    </source>
</evidence>
<feature type="domain" description="CRISPR type III-associated protein" evidence="3">
    <location>
        <begin position="10"/>
        <end position="188"/>
    </location>
</feature>
<evidence type="ECO:0000256" key="1">
    <source>
        <dbReference type="ARBA" id="ARBA00023118"/>
    </source>
</evidence>
<protein>
    <submittedName>
        <fullName evidence="4">Crispr-associated ramp protein</fullName>
    </submittedName>
</protein>
<evidence type="ECO:0000256" key="2">
    <source>
        <dbReference type="SAM" id="Coils"/>
    </source>
</evidence>
<organism evidence="4 5">
    <name type="scientific">Sulfurihydrogenibium yellowstonense SS-5</name>
    <dbReference type="NCBI Taxonomy" id="432331"/>
    <lineage>
        <taxon>Bacteria</taxon>
        <taxon>Pseudomonadati</taxon>
        <taxon>Aquificota</taxon>
        <taxon>Aquificia</taxon>
        <taxon>Aquificales</taxon>
        <taxon>Hydrogenothermaceae</taxon>
        <taxon>Sulfurihydrogenibium</taxon>
    </lineage>
</organism>
<sequence>MANNKIKVIFETITPLHTGDAWQESKEIRPSSLIGSLRFWFEVICYFGGICLEKDYDKKKGRFEKDIKNNEIKKRLLKHGTDFWGQIEALKELEIPLSAIIFGTTGWKSLIEIKKIDFNDENFEEVENTRIIDGKNWFWKKIEYNGELTVAFKVPEEIKETIFFPLLNFMDKYGYWGGGWNVGYGRLKVKEIEINDQLIERTDWQKDKFDFSKFGKNEISVNDIETVSFKNLIRNLISNNIDKITKILLTKKVKKIQIEDLNIKEAIQKLIEMKAKLRKKYKQEAQNENNEIRRRHEIFGYLKPTEGSKILPYINRLDESTYECGLLSIAAILNLYQEPKNEQH</sequence>
<dbReference type="InterPro" id="IPR005537">
    <property type="entry name" value="RAMP_III_fam"/>
</dbReference>